<sequence>MTTLSSLTSLCSLSMNIYFIQQNHPWYPEHLEAIPSQYSSLADAMIPQRQSEAHTAIKLIEQRQCETRTTFQAQEPAVYHDEVYPKVSGYAHLHSDFPKRGDVRTPTHKNMNMNRKVTLRVDQELRSQKQERREGFQKAGKTCRQKHVATREGQYAHLLVSPRFLCTTAAAIWWSAEKSESEIQG</sequence>
<reference evidence="1 2" key="1">
    <citation type="submission" date="2017-04" db="EMBL/GenBank/DDBJ databases">
        <title>Genome Sequence of the Model Brown-Rot Fungus Postia placenta SB12.</title>
        <authorList>
            <consortium name="DOE Joint Genome Institute"/>
            <person name="Gaskell J."/>
            <person name="Kersten P."/>
            <person name="Larrondo L.F."/>
            <person name="Canessa P."/>
            <person name="Martinez D."/>
            <person name="Hibbett D."/>
            <person name="Schmoll M."/>
            <person name="Kubicek C.P."/>
            <person name="Martinez A.T."/>
            <person name="Yadav J."/>
            <person name="Master E."/>
            <person name="Magnuson J.K."/>
            <person name="James T."/>
            <person name="Yaver D."/>
            <person name="Berka R."/>
            <person name="Labutti K."/>
            <person name="Lipzen A."/>
            <person name="Aerts A."/>
            <person name="Barry K."/>
            <person name="Henrissat B."/>
            <person name="Blanchette R."/>
            <person name="Grigoriev I."/>
            <person name="Cullen D."/>
        </authorList>
    </citation>
    <scope>NUCLEOTIDE SEQUENCE [LARGE SCALE GENOMIC DNA]</scope>
    <source>
        <strain evidence="1 2">MAD-698-R-SB12</strain>
    </source>
</reference>
<keyword evidence="2" id="KW-1185">Reference proteome</keyword>
<dbReference type="OrthoDB" id="10277112at2759"/>
<proteinExistence type="predicted"/>
<dbReference type="AlphaFoldDB" id="A0A1X6N7L6"/>
<accession>A0A1X6N7L6</accession>
<gene>
    <name evidence="1" type="ORF">POSPLADRAFT_1044119</name>
</gene>
<dbReference type="Proteomes" id="UP000194127">
    <property type="component" value="Unassembled WGS sequence"/>
</dbReference>
<dbReference type="EMBL" id="KZ110593">
    <property type="protein sequence ID" value="OSX64615.1"/>
    <property type="molecule type" value="Genomic_DNA"/>
</dbReference>
<organism evidence="1 2">
    <name type="scientific">Postia placenta MAD-698-R-SB12</name>
    <dbReference type="NCBI Taxonomy" id="670580"/>
    <lineage>
        <taxon>Eukaryota</taxon>
        <taxon>Fungi</taxon>
        <taxon>Dikarya</taxon>
        <taxon>Basidiomycota</taxon>
        <taxon>Agaricomycotina</taxon>
        <taxon>Agaricomycetes</taxon>
        <taxon>Polyporales</taxon>
        <taxon>Adustoporiaceae</taxon>
        <taxon>Rhodonia</taxon>
    </lineage>
</organism>
<name>A0A1X6N7L6_9APHY</name>
<evidence type="ECO:0000313" key="1">
    <source>
        <dbReference type="EMBL" id="OSX64615.1"/>
    </source>
</evidence>
<dbReference type="GeneID" id="36323418"/>
<evidence type="ECO:0000313" key="2">
    <source>
        <dbReference type="Proteomes" id="UP000194127"/>
    </source>
</evidence>
<protein>
    <submittedName>
        <fullName evidence="1">Uncharacterized protein</fullName>
    </submittedName>
</protein>
<dbReference type="RefSeq" id="XP_024341409.1">
    <property type="nucleotide sequence ID" value="XM_024478468.1"/>
</dbReference>